<feature type="region of interest" description="Disordered" evidence="1">
    <location>
        <begin position="88"/>
        <end position="120"/>
    </location>
</feature>
<reference evidence="2 3" key="1">
    <citation type="submission" date="2016-10" db="EMBL/GenBank/DDBJ databases">
        <authorList>
            <person name="de Groot N.N."/>
        </authorList>
    </citation>
    <scope>NUCLEOTIDE SEQUENCE [LARGE SCALE GENOMIC DNA]</scope>
    <source>
        <strain evidence="2 3">GAS522</strain>
    </source>
</reference>
<dbReference type="EMBL" id="FNTI01000001">
    <property type="protein sequence ID" value="SED42286.1"/>
    <property type="molecule type" value="Genomic_DNA"/>
</dbReference>
<evidence type="ECO:0000313" key="3">
    <source>
        <dbReference type="Proteomes" id="UP000183208"/>
    </source>
</evidence>
<evidence type="ECO:0000313" key="2">
    <source>
        <dbReference type="EMBL" id="SED42286.1"/>
    </source>
</evidence>
<gene>
    <name evidence="2" type="ORF">SAMN05444171_4066</name>
</gene>
<feature type="compositionally biased region" description="Basic and acidic residues" evidence="1">
    <location>
        <begin position="92"/>
        <end position="104"/>
    </location>
</feature>
<accession>A0A1H5AIP7</accession>
<sequence length="226" mass="25118">MSAIPNTPDEHLAEAKELIARDEAGDRERTTEQRVLHMGAAEHIAKAMTLDNRLTQRKVADRIGKSPAWVNTLIAWRAKKYETPTAFGPQAKEAREKSRLDPTKHTKPKATTAEKVNASRAKHEAEAAKARAQEAKARQREAKAQADRARAEARKAREQAKETLCRIFHGGKTADISAEQREKMIKFLGMLGSEHDGERANAGKMADVLRTKLGVAWDQLIVEAAR</sequence>
<name>A0A1H5AIP7_9BRAD</name>
<dbReference type="AlphaFoldDB" id="A0A1H5AIP7"/>
<protein>
    <submittedName>
        <fullName evidence="2">Uncharacterized protein</fullName>
    </submittedName>
</protein>
<evidence type="ECO:0000256" key="1">
    <source>
        <dbReference type="SAM" id="MobiDB-lite"/>
    </source>
</evidence>
<organism evidence="2 3">
    <name type="scientific">Bradyrhizobium lablabi</name>
    <dbReference type="NCBI Taxonomy" id="722472"/>
    <lineage>
        <taxon>Bacteria</taxon>
        <taxon>Pseudomonadati</taxon>
        <taxon>Pseudomonadota</taxon>
        <taxon>Alphaproteobacteria</taxon>
        <taxon>Hyphomicrobiales</taxon>
        <taxon>Nitrobacteraceae</taxon>
        <taxon>Bradyrhizobium</taxon>
    </lineage>
</organism>
<dbReference type="Proteomes" id="UP000183208">
    <property type="component" value="Unassembled WGS sequence"/>
</dbReference>
<proteinExistence type="predicted"/>